<keyword evidence="5" id="KW-0999">Mitochondrion inner membrane</keyword>
<proteinExistence type="inferred from homology"/>
<keyword evidence="8" id="KW-0496">Mitochondrion</keyword>
<dbReference type="Gene3D" id="2.60.11.10">
    <property type="entry name" value="Cytochrome c oxidase, subunit Vb"/>
    <property type="match status" value="1"/>
</dbReference>
<dbReference type="OrthoDB" id="10249250at2759"/>
<evidence type="ECO:0000256" key="5">
    <source>
        <dbReference type="ARBA" id="ARBA00022792"/>
    </source>
</evidence>
<evidence type="ECO:0000313" key="13">
    <source>
        <dbReference type="EMBL" id="CAF9903656.1"/>
    </source>
</evidence>
<comment type="pathway">
    <text evidence="2">Energy metabolism; oxidative phosphorylation.</text>
</comment>
<dbReference type="PROSITE" id="PS51359">
    <property type="entry name" value="COX5B_2"/>
    <property type="match status" value="1"/>
</dbReference>
<dbReference type="SUPFAM" id="SSF57802">
    <property type="entry name" value="Rubredoxin-like"/>
    <property type="match status" value="1"/>
</dbReference>
<evidence type="ECO:0000256" key="8">
    <source>
        <dbReference type="ARBA" id="ARBA00023128"/>
    </source>
</evidence>
<comment type="subcellular location">
    <subcellularLocation>
        <location evidence="1">Mitochondrion inner membrane</location>
        <topology evidence="1">Peripheral membrane protein</topology>
        <orientation evidence="1">Matrix side</orientation>
    </subcellularLocation>
</comment>
<dbReference type="Pfam" id="PF01215">
    <property type="entry name" value="COX5B"/>
    <property type="match status" value="1"/>
</dbReference>
<protein>
    <recommendedName>
        <fullName evidence="11">Cytochrome c oxidase subunit 4, mitochondrial</fullName>
    </recommendedName>
    <alternativeName>
        <fullName evidence="10">Cytochrome c oxidase polypeptide IV</fullName>
    </alternativeName>
</protein>
<evidence type="ECO:0000256" key="12">
    <source>
        <dbReference type="PIRSR" id="PIRSR602124-2"/>
    </source>
</evidence>
<feature type="binding site" evidence="12">
    <location>
        <position position="154"/>
    </location>
    <ligand>
        <name>Zn(2+)</name>
        <dbReference type="ChEBI" id="CHEBI:29105"/>
    </ligand>
</feature>
<feature type="binding site" evidence="12">
    <location>
        <position position="130"/>
    </location>
    <ligand>
        <name>Zn(2+)</name>
        <dbReference type="ChEBI" id="CHEBI:29105"/>
    </ligand>
</feature>
<dbReference type="AlphaFoldDB" id="A0A8H3EAV8"/>
<accession>A0A8H3EAV8</accession>
<dbReference type="InterPro" id="IPR002124">
    <property type="entry name" value="Cyt_c_oxidase_su5b"/>
</dbReference>
<evidence type="ECO:0000313" key="14">
    <source>
        <dbReference type="Proteomes" id="UP000664169"/>
    </source>
</evidence>
<evidence type="ECO:0000256" key="3">
    <source>
        <dbReference type="ARBA" id="ARBA00010292"/>
    </source>
</evidence>
<evidence type="ECO:0000256" key="11">
    <source>
        <dbReference type="ARBA" id="ARBA00070613"/>
    </source>
</evidence>
<evidence type="ECO:0000256" key="4">
    <source>
        <dbReference type="ARBA" id="ARBA00022723"/>
    </source>
</evidence>
<keyword evidence="9" id="KW-0472">Membrane</keyword>
<gene>
    <name evidence="13" type="ORF">GOMPHAMPRED_000475</name>
</gene>
<dbReference type="PANTHER" id="PTHR10122">
    <property type="entry name" value="CYTOCHROME C OXIDASE SUBUNIT 5B, MITOCHONDRIAL"/>
    <property type="match status" value="1"/>
</dbReference>
<dbReference type="PANTHER" id="PTHR10122:SF0">
    <property type="entry name" value="CYTOCHROME C OXIDASE SUBUNIT 5B, ISOFORM A-RELATED"/>
    <property type="match status" value="1"/>
</dbReference>
<dbReference type="GO" id="GO:0006123">
    <property type="term" value="P:mitochondrial electron transport, cytochrome c to oxygen"/>
    <property type="evidence" value="ECO:0007669"/>
    <property type="project" value="InterPro"/>
</dbReference>
<dbReference type="GO" id="GO:0045277">
    <property type="term" value="C:respiratory chain complex IV"/>
    <property type="evidence" value="ECO:0007669"/>
    <property type="project" value="InterPro"/>
</dbReference>
<dbReference type="InterPro" id="IPR036972">
    <property type="entry name" value="Cyt_c_oxidase_su5b_sf"/>
</dbReference>
<keyword evidence="6 12" id="KW-0862">Zinc</keyword>
<evidence type="ECO:0000256" key="2">
    <source>
        <dbReference type="ARBA" id="ARBA00004673"/>
    </source>
</evidence>
<dbReference type="CDD" id="cd00924">
    <property type="entry name" value="Cyt_c_Oxidase_Vb"/>
    <property type="match status" value="1"/>
</dbReference>
<dbReference type="GO" id="GO:0046872">
    <property type="term" value="F:metal ion binding"/>
    <property type="evidence" value="ECO:0007669"/>
    <property type="project" value="UniProtKB-KW"/>
</dbReference>
<keyword evidence="4 12" id="KW-0479">Metal-binding</keyword>
<keyword evidence="14" id="KW-1185">Reference proteome</keyword>
<dbReference type="GO" id="GO:0005743">
    <property type="term" value="C:mitochondrial inner membrane"/>
    <property type="evidence" value="ECO:0007669"/>
    <property type="project" value="UniProtKB-SubCell"/>
</dbReference>
<comment type="similarity">
    <text evidence="3">Belongs to the cytochrome c oxidase subunit 5B family.</text>
</comment>
<evidence type="ECO:0000256" key="1">
    <source>
        <dbReference type="ARBA" id="ARBA00004443"/>
    </source>
</evidence>
<sequence length="209" mass="23162">MFLRRTAVAATRRIARPATIQRPFSIGLVRRDAGKTDHHANEAHIDLDTPSALTKFEDVKTEADLLPPGAQPGEVPTDYIQATGLERLEILGKMQGVDIFDMRPLPADRLGTLEDPIMVKSAGDEQYVGCTGCPADSHVVLWITLSRNLPIERCPECGSVYGMDYVGPPDDHAHDHHGPEPPWMADGKHNINGEPITFADFVKPEYRYR</sequence>
<comment type="caution">
    <text evidence="13">The sequence shown here is derived from an EMBL/GenBank/DDBJ whole genome shotgun (WGS) entry which is preliminary data.</text>
</comment>
<name>A0A8H3EAV8_9LECA</name>
<evidence type="ECO:0000256" key="6">
    <source>
        <dbReference type="ARBA" id="ARBA00022833"/>
    </source>
</evidence>
<evidence type="ECO:0000256" key="7">
    <source>
        <dbReference type="ARBA" id="ARBA00022946"/>
    </source>
</evidence>
<evidence type="ECO:0000256" key="10">
    <source>
        <dbReference type="ARBA" id="ARBA00031366"/>
    </source>
</evidence>
<dbReference type="EMBL" id="CAJPDQ010000001">
    <property type="protein sequence ID" value="CAF9903656.1"/>
    <property type="molecule type" value="Genomic_DNA"/>
</dbReference>
<dbReference type="FunFam" id="2.60.11.10:FF:000003">
    <property type="entry name" value="Cytochrome c oxidase subunit IV"/>
    <property type="match status" value="1"/>
</dbReference>
<reference evidence="13" key="1">
    <citation type="submission" date="2021-03" db="EMBL/GenBank/DDBJ databases">
        <authorList>
            <person name="Tagirdzhanova G."/>
        </authorList>
    </citation>
    <scope>NUCLEOTIDE SEQUENCE</scope>
</reference>
<feature type="binding site" evidence="12">
    <location>
        <position position="138"/>
    </location>
    <ligand>
        <name>Zn(2+)</name>
        <dbReference type="ChEBI" id="CHEBI:29105"/>
    </ligand>
</feature>
<feature type="binding site" evidence="12">
    <location>
        <position position="157"/>
    </location>
    <ligand>
        <name>Zn(2+)</name>
        <dbReference type="ChEBI" id="CHEBI:29105"/>
    </ligand>
</feature>
<organism evidence="13 14">
    <name type="scientific">Gomphillus americanus</name>
    <dbReference type="NCBI Taxonomy" id="1940652"/>
    <lineage>
        <taxon>Eukaryota</taxon>
        <taxon>Fungi</taxon>
        <taxon>Dikarya</taxon>
        <taxon>Ascomycota</taxon>
        <taxon>Pezizomycotina</taxon>
        <taxon>Lecanoromycetes</taxon>
        <taxon>OSLEUM clade</taxon>
        <taxon>Ostropomycetidae</taxon>
        <taxon>Ostropales</taxon>
        <taxon>Graphidaceae</taxon>
        <taxon>Gomphilloideae</taxon>
        <taxon>Gomphillus</taxon>
    </lineage>
</organism>
<dbReference type="Proteomes" id="UP000664169">
    <property type="component" value="Unassembled WGS sequence"/>
</dbReference>
<evidence type="ECO:0000256" key="9">
    <source>
        <dbReference type="ARBA" id="ARBA00023136"/>
    </source>
</evidence>
<keyword evidence="7" id="KW-0809">Transit peptide</keyword>